<keyword evidence="8" id="KW-0408">Iron</keyword>
<dbReference type="AlphaFoldDB" id="A0A519BC21"/>
<sequence>MARIGVFVCWCGSNIAGTVDVAKVTEEAKKVPGVVTAVDYKYMCSDPGQNSLRNMIKEQKLTGVVLAACSPHMHENTFRKAAVKEGLNPYFVEIANIREQVSWVHEDKERATQKAVDLMKMMVEKVKRDRPIEDVRVPLNKKALVIGGGISGIQAALDIANGGVEVLLVEKEPSIGGRMIQLDETFPTLDCSSCIMTPKMVEVNQHPNIKLYTYSEVEDVSGYIGNFKVKIKKKARSVVEHDCTGCGDCWNACPMHKNVKSEFNMNLSERTAIYVPFPQAVPLVPVLDRSVCLHFKKGGKCVKCYEACGPKCIDFDMKDEIIEETVGAIVASTGYDLMDNSLYGEYGYGKYKDVVSGLQFERLLSASGPTEGVIKRPSDGTTPQTIVFIQCVGSRDPEKGVPYCSKVCCMYTAKHAKLFAHKVHGSQSYVFYIDIRATSKGYEEFVRGTMEQDGAVYLRGRVSKIYEDNGKLIVKGADTLSGNQVEIAADMVVLATGVIPKKGSDKTAQMLGISYDKYGFFTESHPKLRPAESSTAGIYLAGMAQGPRDIPESVVSGSAAASKILGLFSKNEYEVEGTIANVNEATCVACFYCQRVCGFSAISRKEIKDRSGKVIKVVASVNPGLCTGCGACVNACFSKSIDVKGFMDDQIYAEIRSLAI</sequence>
<keyword evidence="3" id="KW-0004">4Fe-4S</keyword>
<keyword evidence="7" id="KW-0560">Oxidoreductase</keyword>
<dbReference type="Gene3D" id="3.30.70.20">
    <property type="match status" value="2"/>
</dbReference>
<dbReference type="FunFam" id="3.50.50.60:FF:000644">
    <property type="entry name" value="H(2):CoB-CoM heterodisulfide,ferredoxin reductase subunit A"/>
    <property type="match status" value="1"/>
</dbReference>
<dbReference type="Gene3D" id="3.50.50.60">
    <property type="entry name" value="FAD/NAD(P)-binding domain"/>
    <property type="match status" value="2"/>
</dbReference>
<dbReference type="EMBL" id="SGBD01000001">
    <property type="protein sequence ID" value="RZD14819.1"/>
    <property type="molecule type" value="Genomic_DNA"/>
</dbReference>
<dbReference type="SUPFAM" id="SSF54862">
    <property type="entry name" value="4Fe-4S ferredoxins"/>
    <property type="match status" value="1"/>
</dbReference>
<comment type="caution">
    <text evidence="11">The sequence shown here is derived from an EMBL/GenBank/DDBJ whole genome shotgun (WGS) entry which is preliminary data.</text>
</comment>
<keyword evidence="6" id="KW-0484">Methanogenesis</keyword>
<evidence type="ECO:0000313" key="11">
    <source>
        <dbReference type="EMBL" id="RZD14819.1"/>
    </source>
</evidence>
<dbReference type="PANTHER" id="PTHR43498">
    <property type="entry name" value="FERREDOXIN:COB-COM HETERODISULFIDE REDUCTASE SUBUNIT A"/>
    <property type="match status" value="1"/>
</dbReference>
<feature type="domain" description="4Fe-4S ferredoxin-type" evidence="10">
    <location>
        <begin position="235"/>
        <end position="264"/>
    </location>
</feature>
<name>A0A519BC21_9DELT</name>
<dbReference type="InterPro" id="IPR039650">
    <property type="entry name" value="HdrA-like"/>
</dbReference>
<keyword evidence="4" id="KW-0479">Metal-binding</keyword>
<evidence type="ECO:0000259" key="10">
    <source>
        <dbReference type="PROSITE" id="PS51379"/>
    </source>
</evidence>
<evidence type="ECO:0000256" key="5">
    <source>
        <dbReference type="ARBA" id="ARBA00022827"/>
    </source>
</evidence>
<dbReference type="SUPFAM" id="SSF51905">
    <property type="entry name" value="FAD/NAD(P)-binding domain"/>
    <property type="match status" value="1"/>
</dbReference>
<evidence type="ECO:0000256" key="2">
    <source>
        <dbReference type="ARBA" id="ARBA00006561"/>
    </source>
</evidence>
<feature type="domain" description="4Fe-4S ferredoxin-type" evidence="10">
    <location>
        <begin position="578"/>
        <end position="607"/>
    </location>
</feature>
<dbReference type="GO" id="GO:0015948">
    <property type="term" value="P:methanogenesis"/>
    <property type="evidence" value="ECO:0007669"/>
    <property type="project" value="UniProtKB-KW"/>
</dbReference>
<evidence type="ECO:0000256" key="8">
    <source>
        <dbReference type="ARBA" id="ARBA00023004"/>
    </source>
</evidence>
<dbReference type="GO" id="GO:0046872">
    <property type="term" value="F:metal ion binding"/>
    <property type="evidence" value="ECO:0007669"/>
    <property type="project" value="UniProtKB-KW"/>
</dbReference>
<evidence type="ECO:0000256" key="1">
    <source>
        <dbReference type="ARBA" id="ARBA00001974"/>
    </source>
</evidence>
<evidence type="ECO:0000313" key="12">
    <source>
        <dbReference type="Proteomes" id="UP000320813"/>
    </source>
</evidence>
<proteinExistence type="inferred from homology"/>
<protein>
    <submittedName>
        <fullName evidence="11">CoB--CoM heterodisulfide reductase iron-sulfur subunit A family protein</fullName>
    </submittedName>
</protein>
<evidence type="ECO:0000256" key="9">
    <source>
        <dbReference type="ARBA" id="ARBA00023014"/>
    </source>
</evidence>
<feature type="domain" description="4Fe-4S ferredoxin-type" evidence="10">
    <location>
        <begin position="617"/>
        <end position="646"/>
    </location>
</feature>
<organism evidence="11 12">
    <name type="scientific">Candidatus Acidulodesulfobacterium ferriphilum</name>
    <dbReference type="NCBI Taxonomy" id="2597223"/>
    <lineage>
        <taxon>Bacteria</taxon>
        <taxon>Deltaproteobacteria</taxon>
        <taxon>Candidatus Acidulodesulfobacterales</taxon>
        <taxon>Candidatus Acidulodesulfobacterium</taxon>
    </lineage>
</organism>
<dbReference type="InterPro" id="IPR017900">
    <property type="entry name" value="4Fe4S_Fe_S_CS"/>
</dbReference>
<accession>A0A519BC21</accession>
<dbReference type="PANTHER" id="PTHR43498:SF1">
    <property type="entry name" value="COB--COM HETERODISULFIDE REDUCTASE IRON-SULFUR SUBUNIT A"/>
    <property type="match status" value="1"/>
</dbReference>
<dbReference type="Proteomes" id="UP000320813">
    <property type="component" value="Unassembled WGS sequence"/>
</dbReference>
<evidence type="ECO:0000256" key="3">
    <source>
        <dbReference type="ARBA" id="ARBA00022485"/>
    </source>
</evidence>
<keyword evidence="5" id="KW-0274">FAD</keyword>
<comment type="similarity">
    <text evidence="2">Belongs to the HdrA family.</text>
</comment>
<reference evidence="11 12" key="1">
    <citation type="submission" date="2019-01" db="EMBL/GenBank/DDBJ databases">
        <title>Insights into ecological role of a new deltaproteobacterial order Candidatus Sinidesulfobacterales (Sva0485) by metagenomics and metatranscriptomics.</title>
        <authorList>
            <person name="Tan S."/>
            <person name="Liu J."/>
            <person name="Fang Y."/>
            <person name="Hedlund B.P."/>
            <person name="Lian Z.H."/>
            <person name="Huang L.Y."/>
            <person name="Li J.T."/>
            <person name="Huang L.N."/>
            <person name="Li W.J."/>
            <person name="Jiang H.C."/>
            <person name="Dong H.L."/>
            <person name="Shu W.S."/>
        </authorList>
    </citation>
    <scope>NUCLEOTIDE SEQUENCE [LARGE SCALE GENOMIC DNA]</scope>
    <source>
        <strain evidence="11">AP3</strain>
    </source>
</reference>
<comment type="cofactor">
    <cofactor evidence="1">
        <name>FAD</name>
        <dbReference type="ChEBI" id="CHEBI:57692"/>
    </cofactor>
</comment>
<dbReference type="InterPro" id="IPR017896">
    <property type="entry name" value="4Fe4S_Fe-S-bd"/>
</dbReference>
<dbReference type="Pfam" id="PF12831">
    <property type="entry name" value="FAD_oxidored"/>
    <property type="match status" value="1"/>
</dbReference>
<keyword evidence="5" id="KW-0285">Flavoprotein</keyword>
<keyword evidence="9" id="KW-0411">Iron-sulfur</keyword>
<evidence type="ECO:0000256" key="7">
    <source>
        <dbReference type="ARBA" id="ARBA00023002"/>
    </source>
</evidence>
<dbReference type="GO" id="GO:0051539">
    <property type="term" value="F:4 iron, 4 sulfur cluster binding"/>
    <property type="evidence" value="ECO:0007669"/>
    <property type="project" value="UniProtKB-KW"/>
</dbReference>
<evidence type="ECO:0000256" key="4">
    <source>
        <dbReference type="ARBA" id="ARBA00022723"/>
    </source>
</evidence>
<dbReference type="Pfam" id="PF12838">
    <property type="entry name" value="Fer4_7"/>
    <property type="match status" value="1"/>
</dbReference>
<dbReference type="GO" id="GO:0016491">
    <property type="term" value="F:oxidoreductase activity"/>
    <property type="evidence" value="ECO:0007669"/>
    <property type="project" value="UniProtKB-KW"/>
</dbReference>
<gene>
    <name evidence="11" type="ORF">EVJ47_00600</name>
</gene>
<dbReference type="InterPro" id="IPR036188">
    <property type="entry name" value="FAD/NAD-bd_sf"/>
</dbReference>
<dbReference type="PROSITE" id="PS00198">
    <property type="entry name" value="4FE4S_FER_1"/>
    <property type="match status" value="1"/>
</dbReference>
<dbReference type="PROSITE" id="PS51379">
    <property type="entry name" value="4FE4S_FER_2"/>
    <property type="match status" value="3"/>
</dbReference>
<evidence type="ECO:0000256" key="6">
    <source>
        <dbReference type="ARBA" id="ARBA00022994"/>
    </source>
</evidence>